<organism evidence="1 2">
    <name type="scientific">Acidisphaera rubrifaciens HS-AP3</name>
    <dbReference type="NCBI Taxonomy" id="1231350"/>
    <lineage>
        <taxon>Bacteria</taxon>
        <taxon>Pseudomonadati</taxon>
        <taxon>Pseudomonadota</taxon>
        <taxon>Alphaproteobacteria</taxon>
        <taxon>Acetobacterales</taxon>
        <taxon>Acetobacteraceae</taxon>
        <taxon>Acidisphaera</taxon>
    </lineage>
</organism>
<dbReference type="AlphaFoldDB" id="A0A0D6PBB8"/>
<protein>
    <submittedName>
        <fullName evidence="1">Uncharacterized protein</fullName>
    </submittedName>
</protein>
<evidence type="ECO:0000313" key="1">
    <source>
        <dbReference type="EMBL" id="GAN78503.1"/>
    </source>
</evidence>
<dbReference type="Proteomes" id="UP000032680">
    <property type="component" value="Unassembled WGS sequence"/>
</dbReference>
<comment type="caution">
    <text evidence="1">The sequence shown here is derived from an EMBL/GenBank/DDBJ whole genome shotgun (WGS) entry which is preliminary data.</text>
</comment>
<reference evidence="1 2" key="1">
    <citation type="submission" date="2012-11" db="EMBL/GenBank/DDBJ databases">
        <title>Whole genome sequence of Acidisphaera rubrifaciens HS-AP3.</title>
        <authorList>
            <person name="Azuma Y."/>
            <person name="Higashiura N."/>
            <person name="Hirakawa H."/>
            <person name="Matsushita K."/>
        </authorList>
    </citation>
    <scope>NUCLEOTIDE SEQUENCE [LARGE SCALE GENOMIC DNA]</scope>
    <source>
        <strain evidence="1 2">HS-AP3</strain>
    </source>
</reference>
<keyword evidence="2" id="KW-1185">Reference proteome</keyword>
<accession>A0A0D6PBB8</accession>
<gene>
    <name evidence="1" type="ORF">Asru_0967_02</name>
</gene>
<evidence type="ECO:0000313" key="2">
    <source>
        <dbReference type="Proteomes" id="UP000032680"/>
    </source>
</evidence>
<dbReference type="EMBL" id="BANB01000962">
    <property type="protein sequence ID" value="GAN78503.1"/>
    <property type="molecule type" value="Genomic_DNA"/>
</dbReference>
<sequence length="50" mass="5253">MVLALLANFVRDEVVLADKGYVAGGTARLSQFILDAESIVPMNQTGSLTG</sequence>
<proteinExistence type="predicted"/>
<name>A0A0D6PBB8_9PROT</name>